<sequence>METATHSTSRTDAETRVAFSPVVDWIVGAILGLVGLFTGGTGAVIYSEIDRASAVEFVNDADIQTDVFTDAELVDALVAVGEWLGIGLVAAGVLTVVAGVALVVFHRQARAAGEPTQRWMLGLVGAVVSVVTGFLIVSPLLGGGVASYLDPVEHRSGFRTGALAGVFAVVPVLVVVLFGIVGAFAGLSGELVTAIAGLLAGTAVLYLLYFVGLSAVGGYVGAWIASEG</sequence>
<dbReference type="Proteomes" id="UP000662973">
    <property type="component" value="Chromosome"/>
</dbReference>
<gene>
    <name evidence="3" type="ORF">HSBGL_1299</name>
    <name evidence="2" type="ORF">HSR122_1385</name>
</gene>
<evidence type="ECO:0000313" key="4">
    <source>
        <dbReference type="Proteomes" id="UP000662973"/>
    </source>
</evidence>
<keyword evidence="1" id="KW-1133">Transmembrane helix</keyword>
<name>A0A897N8L3_9EURY</name>
<dbReference type="Pfam" id="PF17647">
    <property type="entry name" value="DUF5518"/>
    <property type="match status" value="1"/>
</dbReference>
<dbReference type="InterPro" id="IPR040493">
    <property type="entry name" value="DUF5518"/>
</dbReference>
<evidence type="ECO:0000256" key="1">
    <source>
        <dbReference type="SAM" id="Phobius"/>
    </source>
</evidence>
<keyword evidence="4" id="KW-1185">Reference proteome</keyword>
<dbReference type="Proteomes" id="UP000663305">
    <property type="component" value="Chromosome"/>
</dbReference>
<dbReference type="EMBL" id="CP064789">
    <property type="protein sequence ID" value="QSG11721.1"/>
    <property type="molecule type" value="Genomic_DNA"/>
</dbReference>
<keyword evidence="1" id="KW-0812">Transmembrane</keyword>
<feature type="transmembrane region" description="Helical" evidence="1">
    <location>
        <begin position="83"/>
        <end position="107"/>
    </location>
</feature>
<dbReference type="EMBL" id="CP064788">
    <property type="protein sequence ID" value="QSG08781.1"/>
    <property type="molecule type" value="Genomic_DNA"/>
</dbReference>
<accession>A0A897NHA9</accession>
<dbReference type="KEGG" id="hds:HSR122_1385"/>
<feature type="transmembrane region" description="Helical" evidence="1">
    <location>
        <begin position="191"/>
        <end position="211"/>
    </location>
</feature>
<protein>
    <submittedName>
        <fullName evidence="2">Putative membrane protein</fullName>
    </submittedName>
</protein>
<reference evidence="2 4" key="1">
    <citation type="submission" date="2020-11" db="EMBL/GenBank/DDBJ databases">
        <title>Carbohydrate-dependent, anaerobic sulfur respiration: A novel catabolism in halophilic archaea.</title>
        <authorList>
            <person name="Sorokin D.Y."/>
            <person name="Messina E."/>
            <person name="Smedile F."/>
            <person name="La Cono V."/>
            <person name="Hallsworth J.E."/>
            <person name="Yakimov M.M."/>
        </authorList>
    </citation>
    <scope>NUCLEOTIDE SEQUENCE [LARGE SCALE GENOMIC DNA]</scope>
    <source>
        <strain evidence="3">HSR-Bgl</strain>
        <strain evidence="2 4">HSR12-2</strain>
    </source>
</reference>
<feature type="transmembrane region" description="Helical" evidence="1">
    <location>
        <begin position="119"/>
        <end position="141"/>
    </location>
</feature>
<dbReference type="GeneID" id="68860833"/>
<dbReference type="AlphaFoldDB" id="A0A897N8L3"/>
<feature type="transmembrane region" description="Helical" evidence="1">
    <location>
        <begin position="25"/>
        <end position="46"/>
    </location>
</feature>
<proteinExistence type="predicted"/>
<evidence type="ECO:0000313" key="2">
    <source>
        <dbReference type="EMBL" id="QSG08781.1"/>
    </source>
</evidence>
<evidence type="ECO:0000313" key="3">
    <source>
        <dbReference type="EMBL" id="QSG11721.1"/>
    </source>
</evidence>
<organism evidence="2 4">
    <name type="scientific">Halapricum desulfuricans</name>
    <dbReference type="NCBI Taxonomy" id="2841257"/>
    <lineage>
        <taxon>Archaea</taxon>
        <taxon>Methanobacteriati</taxon>
        <taxon>Methanobacteriota</taxon>
        <taxon>Stenosarchaea group</taxon>
        <taxon>Halobacteria</taxon>
        <taxon>Halobacteriales</taxon>
        <taxon>Haloarculaceae</taxon>
        <taxon>Halapricum</taxon>
    </lineage>
</organism>
<accession>A0A897N8L3</accession>
<keyword evidence="1" id="KW-0472">Membrane</keyword>
<dbReference type="RefSeq" id="WP_229112001.1">
    <property type="nucleotide sequence ID" value="NZ_CP064788.1"/>
</dbReference>
<feature type="transmembrane region" description="Helical" evidence="1">
    <location>
        <begin position="161"/>
        <end position="184"/>
    </location>
</feature>